<feature type="region of interest" description="Disordered" evidence="3">
    <location>
        <begin position="84"/>
        <end position="118"/>
    </location>
</feature>
<dbReference type="PROSITE" id="PS51542">
    <property type="entry name" value="FYRN"/>
    <property type="match status" value="1"/>
</dbReference>
<comment type="subcellular location">
    <subcellularLocation>
        <location evidence="1">Nucleus</location>
    </subcellularLocation>
</comment>
<dbReference type="Proteomes" id="UP000827986">
    <property type="component" value="Unassembled WGS sequence"/>
</dbReference>
<dbReference type="SMART" id="SM00541">
    <property type="entry name" value="FYRN"/>
    <property type="match status" value="1"/>
</dbReference>
<dbReference type="InterPro" id="IPR003889">
    <property type="entry name" value="FYrich_C"/>
</dbReference>
<dbReference type="AlphaFoldDB" id="A0A9D3WYT5"/>
<dbReference type="PROSITE" id="PS51543">
    <property type="entry name" value="FYRC"/>
    <property type="match status" value="1"/>
</dbReference>
<evidence type="ECO:0000313" key="6">
    <source>
        <dbReference type="Proteomes" id="UP000827986"/>
    </source>
</evidence>
<accession>A0A9D3WYT5</accession>
<sequence length="361" mass="39250">MKKVSRKSQNEKYRLKYSRLRRAAKAMVFENAALCDEIARLEEKFLRAREERRFLFTKLLQLQALSTEEESPAVPLGGISAGYGMAPMPGPDEPAPAGKRPKKGKENGRAAKRRAAPDRGVRRLVQPVPLDPSGRPVFPIALSGLTVYSLGEIVADRPGFHDEGAIYPVGFCSTRVYASMRRPDQRCLYTCQIKDGGVGPRFEIVPEDEPGSALAGTTADTCHAQLLAAISAARGRPYPELEAAGADFFGFSHPAVHNLIQSCPGARKCAAYRWVRFEVCRPGDGQVPQGLPDNCAATDFQSFRRRAQEEEERDRGGGGAGGRALGLTPAQAFTSPCSYEEVFLSRPLESPSHGSPDGSDD</sequence>
<proteinExistence type="predicted"/>
<dbReference type="GO" id="GO:0051726">
    <property type="term" value="P:regulation of cell cycle"/>
    <property type="evidence" value="ECO:0007669"/>
    <property type="project" value="TreeGrafter"/>
</dbReference>
<feature type="domain" description="INO80 complex subunit E N-terminal" evidence="4">
    <location>
        <begin position="12"/>
        <end position="59"/>
    </location>
</feature>
<dbReference type="PANTHER" id="PTHR22715">
    <property type="entry name" value="TRANSFORMING GROWTH FACTOR BETA REGULATED GENE 1"/>
    <property type="match status" value="1"/>
</dbReference>
<gene>
    <name evidence="5" type="ORF">KIL84_006175</name>
</gene>
<evidence type="ECO:0000256" key="3">
    <source>
        <dbReference type="SAM" id="MobiDB-lite"/>
    </source>
</evidence>
<protein>
    <recommendedName>
        <fullName evidence="4">INO80 complex subunit E N-terminal domain-containing protein</fullName>
    </recommendedName>
</protein>
<dbReference type="Pfam" id="PF24237">
    <property type="entry name" value="INO80E"/>
    <property type="match status" value="1"/>
</dbReference>
<dbReference type="Pfam" id="PF05965">
    <property type="entry name" value="FYRC"/>
    <property type="match status" value="1"/>
</dbReference>
<dbReference type="InterPro" id="IPR056515">
    <property type="entry name" value="INO80E_N"/>
</dbReference>
<keyword evidence="2" id="KW-0539">Nucleus</keyword>
<keyword evidence="6" id="KW-1185">Reference proteome</keyword>
<feature type="region of interest" description="Disordered" evidence="3">
    <location>
        <begin position="306"/>
        <end position="329"/>
    </location>
</feature>
<dbReference type="InterPro" id="IPR040092">
    <property type="entry name" value="TBRG1"/>
</dbReference>
<evidence type="ECO:0000259" key="4">
    <source>
        <dbReference type="Pfam" id="PF24237"/>
    </source>
</evidence>
<dbReference type="Gene3D" id="3.30.160.360">
    <property type="match status" value="1"/>
</dbReference>
<dbReference type="Pfam" id="PF05964">
    <property type="entry name" value="FYRN"/>
    <property type="match status" value="1"/>
</dbReference>
<dbReference type="GO" id="GO:0005634">
    <property type="term" value="C:nucleus"/>
    <property type="evidence" value="ECO:0007669"/>
    <property type="project" value="UniProtKB-SubCell"/>
</dbReference>
<evidence type="ECO:0000313" key="5">
    <source>
        <dbReference type="EMBL" id="KAH1170557.1"/>
    </source>
</evidence>
<organism evidence="5 6">
    <name type="scientific">Mauremys mutica</name>
    <name type="common">yellowpond turtle</name>
    <dbReference type="NCBI Taxonomy" id="74926"/>
    <lineage>
        <taxon>Eukaryota</taxon>
        <taxon>Metazoa</taxon>
        <taxon>Chordata</taxon>
        <taxon>Craniata</taxon>
        <taxon>Vertebrata</taxon>
        <taxon>Euteleostomi</taxon>
        <taxon>Archelosauria</taxon>
        <taxon>Testudinata</taxon>
        <taxon>Testudines</taxon>
        <taxon>Cryptodira</taxon>
        <taxon>Durocryptodira</taxon>
        <taxon>Testudinoidea</taxon>
        <taxon>Geoemydidae</taxon>
        <taxon>Geoemydinae</taxon>
        <taxon>Mauremys</taxon>
    </lineage>
</organism>
<reference evidence="5" key="1">
    <citation type="submission" date="2021-09" db="EMBL/GenBank/DDBJ databases">
        <title>The genome of Mauremys mutica provides insights into the evolution of semi-aquatic lifestyle.</title>
        <authorList>
            <person name="Gong S."/>
            <person name="Gao Y."/>
        </authorList>
    </citation>
    <scope>NUCLEOTIDE SEQUENCE</scope>
    <source>
        <strain evidence="5">MM-2020</strain>
        <tissue evidence="5">Muscle</tissue>
    </source>
</reference>
<comment type="caution">
    <text evidence="5">The sequence shown here is derived from an EMBL/GenBank/DDBJ whole genome shotgun (WGS) entry which is preliminary data.</text>
</comment>
<feature type="compositionally biased region" description="Basic and acidic residues" evidence="3">
    <location>
        <begin position="104"/>
        <end position="118"/>
    </location>
</feature>
<name>A0A9D3WYT5_9SAUR</name>
<dbReference type="EMBL" id="JAHDVG010000483">
    <property type="protein sequence ID" value="KAH1170557.1"/>
    <property type="molecule type" value="Genomic_DNA"/>
</dbReference>
<dbReference type="PANTHER" id="PTHR22715:SF0">
    <property type="entry name" value="TRANSFORMING GROWTH FACTOR BETA REGULATOR 1"/>
    <property type="match status" value="1"/>
</dbReference>
<dbReference type="InterPro" id="IPR003888">
    <property type="entry name" value="FYrich_N"/>
</dbReference>
<dbReference type="SMART" id="SM00542">
    <property type="entry name" value="FYRC"/>
    <property type="match status" value="1"/>
</dbReference>
<dbReference type="OrthoDB" id="285793at2759"/>
<evidence type="ECO:0000256" key="2">
    <source>
        <dbReference type="ARBA" id="ARBA00023242"/>
    </source>
</evidence>
<evidence type="ECO:0000256" key="1">
    <source>
        <dbReference type="ARBA" id="ARBA00004123"/>
    </source>
</evidence>